<feature type="region of interest" description="Disordered" evidence="1">
    <location>
        <begin position="457"/>
        <end position="476"/>
    </location>
</feature>
<feature type="compositionally biased region" description="Polar residues" evidence="1">
    <location>
        <begin position="467"/>
        <end position="476"/>
    </location>
</feature>
<evidence type="ECO:0000313" key="4">
    <source>
        <dbReference type="EMBL" id="HIX81578.1"/>
    </source>
</evidence>
<evidence type="ECO:0000313" key="5">
    <source>
        <dbReference type="Proteomes" id="UP000886724"/>
    </source>
</evidence>
<feature type="signal peptide" evidence="2">
    <location>
        <begin position="1"/>
        <end position="24"/>
    </location>
</feature>
<comment type="caution">
    <text evidence="4">The sequence shown here is derived from an EMBL/GenBank/DDBJ whole genome shotgun (WGS) entry which is preliminary data.</text>
</comment>
<name>A0A9D1XL83_9FIRM</name>
<dbReference type="InterPro" id="IPR017853">
    <property type="entry name" value="GH"/>
</dbReference>
<dbReference type="PANTHER" id="PTHR34154:SF3">
    <property type="entry name" value="ALKALI-SENSITIVE LINKAGE PROTEIN 1"/>
    <property type="match status" value="1"/>
</dbReference>
<feature type="chain" id="PRO_5038427727" evidence="2">
    <location>
        <begin position="25"/>
        <end position="503"/>
    </location>
</feature>
<dbReference type="Gene3D" id="1.20.1270.90">
    <property type="entry name" value="AF1782-like"/>
    <property type="match status" value="1"/>
</dbReference>
<dbReference type="InterPro" id="IPR024655">
    <property type="entry name" value="Asl1_glyco_hydro_catalytic"/>
</dbReference>
<evidence type="ECO:0000259" key="3">
    <source>
        <dbReference type="Pfam" id="PF11790"/>
    </source>
</evidence>
<dbReference type="SUPFAM" id="SSF51445">
    <property type="entry name" value="(Trans)glycosidases"/>
    <property type="match status" value="1"/>
</dbReference>
<dbReference type="GO" id="GO:0071966">
    <property type="term" value="P:fungal-type cell wall polysaccharide metabolic process"/>
    <property type="evidence" value="ECO:0007669"/>
    <property type="project" value="TreeGrafter"/>
</dbReference>
<evidence type="ECO:0000256" key="2">
    <source>
        <dbReference type="SAM" id="SignalP"/>
    </source>
</evidence>
<proteinExistence type="predicted"/>
<accession>A0A9D1XL83</accession>
<dbReference type="AlphaFoldDB" id="A0A9D1XL83"/>
<dbReference type="Pfam" id="PF11790">
    <property type="entry name" value="Glyco_hydro_cc"/>
    <property type="match status" value="1"/>
</dbReference>
<dbReference type="Gene3D" id="3.20.20.80">
    <property type="entry name" value="Glycosidases"/>
    <property type="match status" value="1"/>
</dbReference>
<reference evidence="4" key="1">
    <citation type="journal article" date="2021" name="PeerJ">
        <title>Extensive microbial diversity within the chicken gut microbiome revealed by metagenomics and culture.</title>
        <authorList>
            <person name="Gilroy R."/>
            <person name="Ravi A."/>
            <person name="Getino M."/>
            <person name="Pursley I."/>
            <person name="Horton D.L."/>
            <person name="Alikhan N.F."/>
            <person name="Baker D."/>
            <person name="Gharbi K."/>
            <person name="Hall N."/>
            <person name="Watson M."/>
            <person name="Adriaenssens E.M."/>
            <person name="Foster-Nyarko E."/>
            <person name="Jarju S."/>
            <person name="Secka A."/>
            <person name="Antonio M."/>
            <person name="Oren A."/>
            <person name="Chaudhuri R.R."/>
            <person name="La Ragione R."/>
            <person name="Hildebrand F."/>
            <person name="Pallen M.J."/>
        </authorList>
    </citation>
    <scope>NUCLEOTIDE SEQUENCE</scope>
    <source>
        <strain evidence="4">ChiGjej1B1-14440</strain>
    </source>
</reference>
<keyword evidence="2" id="KW-0732">Signal</keyword>
<organism evidence="4 5">
    <name type="scientific">Candidatus Erysipelatoclostridium merdavium</name>
    <dbReference type="NCBI Taxonomy" id="2838566"/>
    <lineage>
        <taxon>Bacteria</taxon>
        <taxon>Bacillati</taxon>
        <taxon>Bacillota</taxon>
        <taxon>Erysipelotrichia</taxon>
        <taxon>Erysipelotrichales</taxon>
        <taxon>Erysipelotrichales incertae sedis</taxon>
    </lineage>
</organism>
<dbReference type="Proteomes" id="UP000886724">
    <property type="component" value="Unassembled WGS sequence"/>
</dbReference>
<evidence type="ECO:0000256" key="1">
    <source>
        <dbReference type="SAM" id="MobiDB-lite"/>
    </source>
</evidence>
<gene>
    <name evidence="4" type="ORF">H9980_06365</name>
</gene>
<reference evidence="4" key="2">
    <citation type="submission" date="2021-04" db="EMBL/GenBank/DDBJ databases">
        <authorList>
            <person name="Gilroy R."/>
        </authorList>
    </citation>
    <scope>NUCLEOTIDE SEQUENCE</scope>
    <source>
        <strain evidence="4">ChiGjej1B1-14440</strain>
    </source>
</reference>
<keyword evidence="4" id="KW-0378">Hydrolase</keyword>
<dbReference type="EMBL" id="DXET01000140">
    <property type="protein sequence ID" value="HIX81578.1"/>
    <property type="molecule type" value="Genomic_DNA"/>
</dbReference>
<dbReference type="InterPro" id="IPR053183">
    <property type="entry name" value="ASL1"/>
</dbReference>
<sequence length="503" mass="56897">MKIKKILIVLVCLLTSLVPVKIMAQGNNNRFDSWKTSAIITPEAKELKPAGNIDVAFKQFAVDDIVIDHYDIYIDGQKVNVVFADGKDILKTSVYLTKTDYYQLQVVAVTKDNHEFSSNIRKFQICKKGLNIDDKAVNTPVANMQESWYYNWSYTPSTNVTGSKEFVPMIWDENSLSWLESDQVANYTTILGFNEPDLTNQANLSVLQAASYQDLFTKTGLRIGSPATSYPTNEWYQEYGKTVNMDDIDFIPVHIYYDWAGEGMAQAFLEAIDTLYQLYHKPIWVSEFGVANSGLYGANSNYDEAYKQISTYLKETIAGLEARDYVERYTWFNFDDDDVNGGKTALYDQQTGQLTDLGKLYKSLGNPNIEGIDLNDEYVEDAGYYIDLDKMISKADELIASSDYDQYINVETFENILNQAKAIDRNLGSSSQFIIDDLCKQLLDAYNSLEKQTVTPELPKEDKVTKQTELSNSSSVATGDTSNVLMLMLLMLISYSGFKLVNK</sequence>
<dbReference type="PANTHER" id="PTHR34154">
    <property type="entry name" value="ALKALI-SENSITIVE LINKAGE PROTEIN 1"/>
    <property type="match status" value="1"/>
</dbReference>
<dbReference type="GO" id="GO:0016787">
    <property type="term" value="F:hydrolase activity"/>
    <property type="evidence" value="ECO:0007669"/>
    <property type="project" value="UniProtKB-KW"/>
</dbReference>
<protein>
    <submittedName>
        <fullName evidence="4">Glycoside hydrolase family protein</fullName>
    </submittedName>
</protein>
<feature type="domain" description="Asl1-like glycosyl hydrolase catalytic" evidence="3">
    <location>
        <begin position="142"/>
        <end position="361"/>
    </location>
</feature>